<dbReference type="GO" id="GO:0036440">
    <property type="term" value="F:citrate synthase activity"/>
    <property type="evidence" value="ECO:0007669"/>
    <property type="project" value="UniProtKB-EC"/>
</dbReference>
<evidence type="ECO:0000313" key="7">
    <source>
        <dbReference type="Proteomes" id="UP000055060"/>
    </source>
</evidence>
<dbReference type="PROSITE" id="PS00480">
    <property type="entry name" value="CITRATE_SYNTHASE"/>
    <property type="match status" value="1"/>
</dbReference>
<dbReference type="InterPro" id="IPR036969">
    <property type="entry name" value="Citrate_synthase_sf"/>
</dbReference>
<dbReference type="InterPro" id="IPR002020">
    <property type="entry name" value="Citrate_synthase"/>
</dbReference>
<dbReference type="PANTHER" id="PTHR11739:SF8">
    <property type="entry name" value="CITRATE SYNTHASE, MITOCHONDRIAL"/>
    <property type="match status" value="1"/>
</dbReference>
<dbReference type="SUPFAM" id="SSF48256">
    <property type="entry name" value="Citrate synthase"/>
    <property type="match status" value="1"/>
</dbReference>
<name>A0A0S7BL30_9CHLR</name>
<gene>
    <name evidence="6" type="ORF">LARV_02256</name>
</gene>
<sequence>MNVKDRIRSKLPEWRERTARLVHDHGSFKVADVTVEQIFGGIRGVPIQVSDISYVDPMEGIRFRGYSIPEVLKLLPRPETGQYPLVGGLYYLLMTGEVPTQEEAEDIEVEWKVRSNLPDHVFQVLKAMPRYTHPMTLFSQAILALQTESIFARRYYYGIHNKADYWEAFLQDSLNLTAKLPVLAANIYNLKYRDGIYVNPEPNRDWASNFAHMIGKEEPDYADLCRLFFVLHSDHEGANVSAHASHLVGSALADVYLSCSAGMNGLAGPLHGLANQECLRWLLKIREHFGRVPRRDELQVYLESALGKNEIIPGYGHAVLRVTDPRFTAQAEFAQRFMPEDEIFRLAMLVFDILPSLLIQQGKVKNPYPNVDAINGTLQYHYGVKEFDFYTVLFGLSRILGLTTHITWSRILGKPIERPKSLTTKILEEMIDREAVNLAKEGK</sequence>
<dbReference type="InterPro" id="IPR016143">
    <property type="entry name" value="Citrate_synth-like_sm_a-sub"/>
</dbReference>
<dbReference type="Pfam" id="PF00285">
    <property type="entry name" value="Citrate_synt"/>
    <property type="match status" value="1"/>
</dbReference>
<evidence type="ECO:0000256" key="4">
    <source>
        <dbReference type="ARBA" id="ARBA00022679"/>
    </source>
</evidence>
<reference evidence="6" key="1">
    <citation type="submission" date="2015-07" db="EMBL/GenBank/DDBJ databases">
        <title>Draft Genome Sequences of Anaerolinea thermolimosa IMO-1, Bellilinea caldifistulae GOMI-1, Leptolinea tardivitalis YMTK-2, Levilinea saccharolytica KIBI-1,Longilinea arvoryzae KOME-1, Previously Described as Members of the Anaerolineaceae (Chloroflexi).</title>
        <authorList>
            <person name="Sekiguchi Y."/>
            <person name="Ohashi A."/>
            <person name="Matsuura N."/>
            <person name="Tourlousse M.D."/>
        </authorList>
    </citation>
    <scope>NUCLEOTIDE SEQUENCE [LARGE SCALE GENOMIC DNA]</scope>
    <source>
        <strain evidence="6">KOME-1</strain>
    </source>
</reference>
<keyword evidence="7" id="KW-1185">Reference proteome</keyword>
<accession>A0A0S7BL30</accession>
<evidence type="ECO:0000256" key="1">
    <source>
        <dbReference type="ARBA" id="ARBA00005163"/>
    </source>
</evidence>
<organism evidence="6">
    <name type="scientific">Longilinea arvoryzae</name>
    <dbReference type="NCBI Taxonomy" id="360412"/>
    <lineage>
        <taxon>Bacteria</taxon>
        <taxon>Bacillati</taxon>
        <taxon>Chloroflexota</taxon>
        <taxon>Anaerolineae</taxon>
        <taxon>Anaerolineales</taxon>
        <taxon>Anaerolineaceae</taxon>
        <taxon>Longilinea</taxon>
    </lineage>
</organism>
<dbReference type="Gene3D" id="1.10.580.10">
    <property type="entry name" value="Citrate Synthase, domain 1"/>
    <property type="match status" value="1"/>
</dbReference>
<dbReference type="GO" id="GO:0005975">
    <property type="term" value="P:carbohydrate metabolic process"/>
    <property type="evidence" value="ECO:0007669"/>
    <property type="project" value="TreeGrafter"/>
</dbReference>
<dbReference type="NCBIfam" id="NF007128">
    <property type="entry name" value="PRK09569.1"/>
    <property type="match status" value="1"/>
</dbReference>
<evidence type="ECO:0000256" key="5">
    <source>
        <dbReference type="RuleBase" id="RU003406"/>
    </source>
</evidence>
<dbReference type="GO" id="GO:0006099">
    <property type="term" value="P:tricarboxylic acid cycle"/>
    <property type="evidence" value="ECO:0007669"/>
    <property type="project" value="UniProtKB-UniPathway"/>
</dbReference>
<dbReference type="Proteomes" id="UP000055060">
    <property type="component" value="Unassembled WGS sequence"/>
</dbReference>
<dbReference type="InterPro" id="IPR016142">
    <property type="entry name" value="Citrate_synth-like_lrg_a-sub"/>
</dbReference>
<keyword evidence="4 5" id="KW-0808">Transferase</keyword>
<protein>
    <recommendedName>
        <fullName evidence="3">citrate synthase (unknown stereospecificity)</fullName>
        <ecNumber evidence="3">2.3.3.16</ecNumber>
    </recommendedName>
</protein>
<dbReference type="STRING" id="360412.LARV_02256"/>
<dbReference type="RefSeq" id="WP_075073739.1">
    <property type="nucleotide sequence ID" value="NZ_DF967972.1"/>
</dbReference>
<evidence type="ECO:0000256" key="3">
    <source>
        <dbReference type="ARBA" id="ARBA00012972"/>
    </source>
</evidence>
<comment type="similarity">
    <text evidence="2 5">Belongs to the citrate synthase family.</text>
</comment>
<dbReference type="PRINTS" id="PR00143">
    <property type="entry name" value="CITRTSNTHASE"/>
</dbReference>
<comment type="pathway">
    <text evidence="1">Carbohydrate metabolism; tricarboxylic acid cycle.</text>
</comment>
<dbReference type="UniPathway" id="UPA00223"/>
<evidence type="ECO:0000313" key="6">
    <source>
        <dbReference type="EMBL" id="GAP14485.1"/>
    </source>
</evidence>
<dbReference type="Gene3D" id="1.10.230.10">
    <property type="entry name" value="Cytochrome P450-Terp, domain 2"/>
    <property type="match status" value="1"/>
</dbReference>
<dbReference type="PANTHER" id="PTHR11739">
    <property type="entry name" value="CITRATE SYNTHASE"/>
    <property type="match status" value="1"/>
</dbReference>
<evidence type="ECO:0000256" key="2">
    <source>
        <dbReference type="ARBA" id="ARBA00010566"/>
    </source>
</evidence>
<dbReference type="OrthoDB" id="9800864at2"/>
<dbReference type="InterPro" id="IPR019810">
    <property type="entry name" value="Citrate_synthase_AS"/>
</dbReference>
<proteinExistence type="inferred from homology"/>
<dbReference type="AlphaFoldDB" id="A0A0S7BL30"/>
<dbReference type="EMBL" id="DF967972">
    <property type="protein sequence ID" value="GAP14485.1"/>
    <property type="molecule type" value="Genomic_DNA"/>
</dbReference>
<dbReference type="EC" id="2.3.3.16" evidence="3"/>